<comment type="caution">
    <text evidence="1">The sequence shown here is derived from an EMBL/GenBank/DDBJ whole genome shotgun (WGS) entry which is preliminary data.</text>
</comment>
<gene>
    <name evidence="1" type="ORF">ABIA69_002924</name>
</gene>
<dbReference type="Proteomes" id="UP001549363">
    <property type="component" value="Unassembled WGS sequence"/>
</dbReference>
<organism evidence="1 2">
    <name type="scientific">Lysinibacillus parviboronicapiens</name>
    <dbReference type="NCBI Taxonomy" id="436516"/>
    <lineage>
        <taxon>Bacteria</taxon>
        <taxon>Bacillati</taxon>
        <taxon>Bacillota</taxon>
        <taxon>Bacilli</taxon>
        <taxon>Bacillales</taxon>
        <taxon>Bacillaceae</taxon>
        <taxon>Lysinibacillus</taxon>
    </lineage>
</organism>
<keyword evidence="2" id="KW-1185">Reference proteome</keyword>
<evidence type="ECO:0000313" key="2">
    <source>
        <dbReference type="Proteomes" id="UP001549363"/>
    </source>
</evidence>
<accession>A0ABV2PMA3</accession>
<reference evidence="1 2" key="1">
    <citation type="submission" date="2024-06" db="EMBL/GenBank/DDBJ databases">
        <title>Sorghum-associated microbial communities from plants grown in Nebraska, USA.</title>
        <authorList>
            <person name="Schachtman D."/>
        </authorList>
    </citation>
    <scope>NUCLEOTIDE SEQUENCE [LARGE SCALE GENOMIC DNA]</scope>
    <source>
        <strain evidence="1 2">736</strain>
    </source>
</reference>
<sequence>MKELLMLGKVKVSNERLIEVLNQFFFVYEKPIYVTAF</sequence>
<protein>
    <submittedName>
        <fullName evidence="1">Uncharacterized protein</fullName>
    </submittedName>
</protein>
<evidence type="ECO:0000313" key="1">
    <source>
        <dbReference type="EMBL" id="MET4561754.1"/>
    </source>
</evidence>
<dbReference type="EMBL" id="JBEPSB010000013">
    <property type="protein sequence ID" value="MET4561754.1"/>
    <property type="molecule type" value="Genomic_DNA"/>
</dbReference>
<proteinExistence type="predicted"/>
<name>A0ABV2PMA3_9BACI</name>